<dbReference type="AlphaFoldDB" id="A0A9P6ME40"/>
<comment type="caution">
    <text evidence="2">The sequence shown here is derived from an EMBL/GenBank/DDBJ whole genome shotgun (WGS) entry which is preliminary data.</text>
</comment>
<evidence type="ECO:0000313" key="3">
    <source>
        <dbReference type="Proteomes" id="UP000749646"/>
    </source>
</evidence>
<feature type="non-terminal residue" evidence="2">
    <location>
        <position position="137"/>
    </location>
</feature>
<evidence type="ECO:0000256" key="1">
    <source>
        <dbReference type="SAM" id="MobiDB-lite"/>
    </source>
</evidence>
<organism evidence="2 3">
    <name type="scientific">Modicella reniformis</name>
    <dbReference type="NCBI Taxonomy" id="1440133"/>
    <lineage>
        <taxon>Eukaryota</taxon>
        <taxon>Fungi</taxon>
        <taxon>Fungi incertae sedis</taxon>
        <taxon>Mucoromycota</taxon>
        <taxon>Mortierellomycotina</taxon>
        <taxon>Mortierellomycetes</taxon>
        <taxon>Mortierellales</taxon>
        <taxon>Mortierellaceae</taxon>
        <taxon>Modicella</taxon>
    </lineage>
</organism>
<dbReference type="Proteomes" id="UP000749646">
    <property type="component" value="Unassembled WGS sequence"/>
</dbReference>
<sequence>MSRDANMANEASTSMAEAKRRSRHLDSSRGLDLGLQQSDYPAHQHQTMETLLVPEQDESDSSDDEGGNNKLPVLTIELVDPEGSCFSELLYWLYTDNGPRWLSCFTPQNYGSILENIRYLNIWSFPSVIQICQEFEQ</sequence>
<feature type="region of interest" description="Disordered" evidence="1">
    <location>
        <begin position="1"/>
        <end position="70"/>
    </location>
</feature>
<name>A0A9P6ME40_9FUNG</name>
<keyword evidence="3" id="KW-1185">Reference proteome</keyword>
<protein>
    <submittedName>
        <fullName evidence="2">Uncharacterized protein</fullName>
    </submittedName>
</protein>
<accession>A0A9P6ME40</accession>
<dbReference type="OrthoDB" id="2432912at2759"/>
<reference evidence="2" key="1">
    <citation type="journal article" date="2020" name="Fungal Divers.">
        <title>Resolving the Mortierellaceae phylogeny through synthesis of multi-gene phylogenetics and phylogenomics.</title>
        <authorList>
            <person name="Vandepol N."/>
            <person name="Liber J."/>
            <person name="Desiro A."/>
            <person name="Na H."/>
            <person name="Kennedy M."/>
            <person name="Barry K."/>
            <person name="Grigoriev I.V."/>
            <person name="Miller A.N."/>
            <person name="O'Donnell K."/>
            <person name="Stajich J.E."/>
            <person name="Bonito G."/>
        </authorList>
    </citation>
    <scope>NUCLEOTIDE SEQUENCE</scope>
    <source>
        <strain evidence="2">MES-2147</strain>
    </source>
</reference>
<feature type="compositionally biased region" description="Acidic residues" evidence="1">
    <location>
        <begin position="55"/>
        <end position="66"/>
    </location>
</feature>
<feature type="compositionally biased region" description="Polar residues" evidence="1">
    <location>
        <begin position="35"/>
        <end position="49"/>
    </location>
</feature>
<evidence type="ECO:0000313" key="2">
    <source>
        <dbReference type="EMBL" id="KAF9994397.1"/>
    </source>
</evidence>
<gene>
    <name evidence="2" type="ORF">BGZ65_009981</name>
</gene>
<dbReference type="EMBL" id="JAAAHW010001582">
    <property type="protein sequence ID" value="KAF9994397.1"/>
    <property type="molecule type" value="Genomic_DNA"/>
</dbReference>
<proteinExistence type="predicted"/>